<evidence type="ECO:0000313" key="4">
    <source>
        <dbReference type="EMBL" id="VDD85731.1"/>
    </source>
</evidence>
<dbReference type="GO" id="GO:0005856">
    <property type="term" value="C:cytoskeleton"/>
    <property type="evidence" value="ECO:0007669"/>
    <property type="project" value="TreeGrafter"/>
</dbReference>
<dbReference type="STRING" id="51028.A0A0N4UUT1"/>
<feature type="coiled-coil region" evidence="2">
    <location>
        <begin position="54"/>
        <end position="81"/>
    </location>
</feature>
<reference evidence="4 5" key="2">
    <citation type="submission" date="2018-10" db="EMBL/GenBank/DDBJ databases">
        <authorList>
            <consortium name="Pathogen Informatics"/>
        </authorList>
    </citation>
    <scope>NUCLEOTIDE SEQUENCE [LARGE SCALE GENOMIC DNA]</scope>
</reference>
<protein>
    <submittedName>
        <fullName evidence="6">Thyroid receptor-interacting protein 11</fullName>
    </submittedName>
</protein>
<dbReference type="AlphaFoldDB" id="A0A0N4UUT1"/>
<evidence type="ECO:0000256" key="3">
    <source>
        <dbReference type="SAM" id="MobiDB-lite"/>
    </source>
</evidence>
<feature type="coiled-coil region" evidence="2">
    <location>
        <begin position="710"/>
        <end position="758"/>
    </location>
</feature>
<dbReference type="PANTHER" id="PTHR32083">
    <property type="entry name" value="CILIA AND FLAGELLA-ASSOCIATED PROTEIN 58-RELATED"/>
    <property type="match status" value="1"/>
</dbReference>
<feature type="coiled-coil region" evidence="2">
    <location>
        <begin position="300"/>
        <end position="327"/>
    </location>
</feature>
<dbReference type="EMBL" id="UXUI01007144">
    <property type="protein sequence ID" value="VDD85731.1"/>
    <property type="molecule type" value="Genomic_DNA"/>
</dbReference>
<evidence type="ECO:0000313" key="5">
    <source>
        <dbReference type="Proteomes" id="UP000274131"/>
    </source>
</evidence>
<evidence type="ECO:0000256" key="2">
    <source>
        <dbReference type="SAM" id="Coils"/>
    </source>
</evidence>
<proteinExistence type="predicted"/>
<evidence type="ECO:0000256" key="1">
    <source>
        <dbReference type="ARBA" id="ARBA00023054"/>
    </source>
</evidence>
<reference evidence="6" key="1">
    <citation type="submission" date="2017-02" db="UniProtKB">
        <authorList>
            <consortium name="WormBaseParasite"/>
        </authorList>
    </citation>
    <scope>IDENTIFICATION</scope>
</reference>
<dbReference type="OrthoDB" id="5870171at2759"/>
<feature type="coiled-coil region" evidence="2">
    <location>
        <begin position="137"/>
        <end position="244"/>
    </location>
</feature>
<accession>A0A0N4UUT1</accession>
<gene>
    <name evidence="4" type="ORF">EVEC_LOCUS874</name>
</gene>
<evidence type="ECO:0000313" key="6">
    <source>
        <dbReference type="WBParaSite" id="EVEC_0000116601-mRNA-1"/>
    </source>
</evidence>
<name>A0A0N4UUT1_ENTVE</name>
<feature type="compositionally biased region" description="Basic residues" evidence="3">
    <location>
        <begin position="843"/>
        <end position="855"/>
    </location>
</feature>
<keyword evidence="1 2" id="KW-0175">Coiled coil</keyword>
<dbReference type="PANTHER" id="PTHR32083:SF48">
    <property type="entry name" value="TRANS-GOLGI NETWORK-LOCALIZED SYP41-INTERACTING PROTEIN 1"/>
    <property type="match status" value="1"/>
</dbReference>
<organism evidence="6">
    <name type="scientific">Enterobius vermicularis</name>
    <name type="common">Human pinworm</name>
    <dbReference type="NCBI Taxonomy" id="51028"/>
    <lineage>
        <taxon>Eukaryota</taxon>
        <taxon>Metazoa</taxon>
        <taxon>Ecdysozoa</taxon>
        <taxon>Nematoda</taxon>
        <taxon>Chromadorea</taxon>
        <taxon>Rhabditida</taxon>
        <taxon>Spirurina</taxon>
        <taxon>Oxyuridomorpha</taxon>
        <taxon>Oxyuroidea</taxon>
        <taxon>Oxyuridae</taxon>
        <taxon>Enterobius</taxon>
    </lineage>
</organism>
<keyword evidence="5" id="KW-1185">Reference proteome</keyword>
<sequence>MLSETISTSPLATAAHMICRGSLKVPCPSNLQLAILAARLTTREADNEALFRCNEEMAETNLRLQNEVDDLRERLNRLSTTVDSDRIVADTDNCQLTSDVDSMNDWEDNENSWGWESDVGVNNVGNNLTRSDGSQIVKKDKDRIKELEKEKVKLQEEVERRDKRLDVAEEYALELEGKIDGLENTIDEMKIELQHLKDGEKLDPVVVVKSSSLNASSQEYKTENEFLQNENKRLLEEMAELKKIHKGTAKKNLGNEEQDKKRFEGSSLSYDENWDKEKDNLFSESQGADVQYEERSGPNVKELKATVNKLNDELSAVIKSREALETELSMSNDRFKTIESDYQKLKEQLTVCKEDIDSVQVPSVETSFAGTVGDGCMLSNSENLETHALFVKNELHLNEESYLALVESEKSLRRLLEGLETKLHSTEEYSVNLSEENASLESTVENLREEILKLNQEVEVLKKSNQLLERDKEESEEKARACDEDECGKEDLKRSLATRQESEVLKRDIKVLESENNALKVELKSVVAAHHDNLRGTGDFAVQVEISDEVVALKKELGEALVEKAALEEKLSSSQKQNELLKDTEFRLTEVVDSYEVAIKGNAVEIEALKKSLQKTDDKCQKLEEERNEWLKEKNDLKNTLDKTVLKFKTVEDEVKQLRTKLKEKSSQRQQEPCSWDSVAGSHVPESARCEASPCGSKQIIVASNSGEDFRKSTDEQNRLERKVAELETKCGGLIDEKKRLTSKLKILQSKMNALQNGKSNIVERIRPSTSSTSNDFFSYGYESSVPRFDVEERSFASPSVDSRKLRNDSDEEKMQNFKSNSDIRVTSSPVQSLQINPNEPVRRRKSGHRGSPKE</sequence>
<feature type="compositionally biased region" description="Basic and acidic residues" evidence="3">
    <location>
        <begin position="802"/>
        <end position="816"/>
    </location>
</feature>
<feature type="coiled-coil region" evidence="2">
    <location>
        <begin position="430"/>
        <end position="668"/>
    </location>
</feature>
<feature type="compositionally biased region" description="Polar residues" evidence="3">
    <location>
        <begin position="817"/>
        <end position="838"/>
    </location>
</feature>
<dbReference type="Proteomes" id="UP000274131">
    <property type="component" value="Unassembled WGS sequence"/>
</dbReference>
<feature type="region of interest" description="Disordered" evidence="3">
    <location>
        <begin position="793"/>
        <end position="855"/>
    </location>
</feature>
<dbReference type="WBParaSite" id="EVEC_0000116601-mRNA-1">
    <property type="protein sequence ID" value="EVEC_0000116601-mRNA-1"/>
    <property type="gene ID" value="EVEC_0000116601"/>
</dbReference>